<evidence type="ECO:0000313" key="2">
    <source>
        <dbReference type="EMBL" id="CAF0909409.1"/>
    </source>
</evidence>
<organism evidence="2 3">
    <name type="scientific">Adineta ricciae</name>
    <name type="common">Rotifer</name>
    <dbReference type="NCBI Taxonomy" id="249248"/>
    <lineage>
        <taxon>Eukaryota</taxon>
        <taxon>Metazoa</taxon>
        <taxon>Spiralia</taxon>
        <taxon>Gnathifera</taxon>
        <taxon>Rotifera</taxon>
        <taxon>Eurotatoria</taxon>
        <taxon>Bdelloidea</taxon>
        <taxon>Adinetida</taxon>
        <taxon>Adinetidae</taxon>
        <taxon>Adineta</taxon>
    </lineage>
</organism>
<reference evidence="2" key="1">
    <citation type="submission" date="2021-02" db="EMBL/GenBank/DDBJ databases">
        <authorList>
            <person name="Nowell W R."/>
        </authorList>
    </citation>
    <scope>NUCLEOTIDE SEQUENCE</scope>
</reference>
<evidence type="ECO:0000256" key="1">
    <source>
        <dbReference type="ARBA" id="ARBA00009024"/>
    </source>
</evidence>
<dbReference type="Pfam" id="PF04749">
    <property type="entry name" value="PLAC8"/>
    <property type="match status" value="1"/>
</dbReference>
<dbReference type="NCBIfam" id="TIGR01571">
    <property type="entry name" value="A_thal_Cys_rich"/>
    <property type="match status" value="1"/>
</dbReference>
<sequence>MADPKNVHTNQPMSHGNTSNPFFAPTTQWSVGLFDCCDNMGDCCCAWICPCCFMHSLGKSINEESMIGCCIPSQAAVYRMKIRSFLHIEGSAVNDCLTASCCGVCTVVQMKSELKNRGLA</sequence>
<evidence type="ECO:0000313" key="3">
    <source>
        <dbReference type="Proteomes" id="UP000663828"/>
    </source>
</evidence>
<dbReference type="Proteomes" id="UP000663828">
    <property type="component" value="Unassembled WGS sequence"/>
</dbReference>
<proteinExistence type="inferred from homology"/>
<comment type="similarity">
    <text evidence="1">Belongs to the cornifelin family.</text>
</comment>
<evidence type="ECO:0008006" key="4">
    <source>
        <dbReference type="Google" id="ProtNLM"/>
    </source>
</evidence>
<protein>
    <recommendedName>
        <fullName evidence="4">Cornifelin-like protein</fullName>
    </recommendedName>
</protein>
<dbReference type="AlphaFoldDB" id="A0A814AB58"/>
<dbReference type="InterPro" id="IPR006461">
    <property type="entry name" value="PLAC_motif_containing"/>
</dbReference>
<gene>
    <name evidence="2" type="ORF">XAT740_LOCUS8452</name>
</gene>
<dbReference type="EMBL" id="CAJNOR010000421">
    <property type="protein sequence ID" value="CAF0909409.1"/>
    <property type="molecule type" value="Genomic_DNA"/>
</dbReference>
<name>A0A814AB58_ADIRI</name>
<dbReference type="PANTHER" id="PTHR15907">
    <property type="entry name" value="DUF614 FAMILY PROTEIN-RELATED"/>
    <property type="match status" value="1"/>
</dbReference>
<keyword evidence="3" id="KW-1185">Reference proteome</keyword>
<comment type="caution">
    <text evidence="2">The sequence shown here is derived from an EMBL/GenBank/DDBJ whole genome shotgun (WGS) entry which is preliminary data.</text>
</comment>
<accession>A0A814AB58</accession>